<keyword evidence="13" id="KW-1185">Reference proteome</keyword>
<evidence type="ECO:0000256" key="9">
    <source>
        <dbReference type="HAMAP-Rule" id="MF_01924"/>
    </source>
</evidence>
<comment type="similarity">
    <text evidence="9 10">Belongs to the peptidase M15D family.</text>
</comment>
<feature type="binding site" evidence="9">
    <location>
        <position position="228"/>
    </location>
    <ligand>
        <name>Zn(2+)</name>
        <dbReference type="ChEBI" id="CHEBI:29105"/>
        <note>catalytic</note>
    </ligand>
</feature>
<feature type="binding site" evidence="9">
    <location>
        <position position="154"/>
    </location>
    <ligand>
        <name>Zn(2+)</name>
        <dbReference type="ChEBI" id="CHEBI:29105"/>
        <note>catalytic</note>
    </ligand>
</feature>
<keyword evidence="11" id="KW-0732">Signal</keyword>
<evidence type="ECO:0000313" key="12">
    <source>
        <dbReference type="EMBL" id="SFU41524.1"/>
    </source>
</evidence>
<evidence type="ECO:0000256" key="7">
    <source>
        <dbReference type="ARBA" id="ARBA00023049"/>
    </source>
</evidence>
<dbReference type="EC" id="3.4.13.22" evidence="9 10"/>
<dbReference type="RefSeq" id="WP_199445232.1">
    <property type="nucleotide sequence ID" value="NZ_CYIG01000001.1"/>
</dbReference>
<dbReference type="InterPro" id="IPR009045">
    <property type="entry name" value="Zn_M74/Hedgehog-like"/>
</dbReference>
<protein>
    <recommendedName>
        <fullName evidence="9 10">D-alanyl-D-alanine dipeptidase</fullName>
        <shortName evidence="9 10">D-Ala-D-Ala dipeptidase</shortName>
        <ecNumber evidence="9 10">3.4.13.22</ecNumber>
    </recommendedName>
</protein>
<dbReference type="PROSITE" id="PS51257">
    <property type="entry name" value="PROKAR_LIPOPROTEIN"/>
    <property type="match status" value="1"/>
</dbReference>
<keyword evidence="4 9" id="KW-0378">Hydrolase</keyword>
<evidence type="ECO:0000256" key="11">
    <source>
        <dbReference type="SAM" id="SignalP"/>
    </source>
</evidence>
<keyword evidence="3 9" id="KW-0479">Metal-binding</keyword>
<keyword evidence="8 10" id="KW-0961">Cell wall biogenesis/degradation</keyword>
<dbReference type="SUPFAM" id="SSF55166">
    <property type="entry name" value="Hedgehog/DD-peptidase"/>
    <property type="match status" value="1"/>
</dbReference>
<dbReference type="HAMAP" id="MF_01924">
    <property type="entry name" value="A_A_dipeptidase"/>
    <property type="match status" value="1"/>
</dbReference>
<reference evidence="12 13" key="1">
    <citation type="submission" date="2016-10" db="EMBL/GenBank/DDBJ databases">
        <authorList>
            <person name="de Groot N.N."/>
        </authorList>
    </citation>
    <scope>NUCLEOTIDE SEQUENCE [LARGE SCALE GENOMIC DNA]</scope>
    <source>
        <strain evidence="12 13">R-24608</strain>
    </source>
</reference>
<feature type="active site" description="Proton donor/acceptor" evidence="9">
    <location>
        <position position="225"/>
    </location>
</feature>
<evidence type="ECO:0000256" key="1">
    <source>
        <dbReference type="ARBA" id="ARBA00001362"/>
    </source>
</evidence>
<dbReference type="CDD" id="cd14817">
    <property type="entry name" value="D-Ala-D-Ala_dipeptidase_VanX"/>
    <property type="match status" value="1"/>
</dbReference>
<comment type="catalytic activity">
    <reaction evidence="1 9 10">
        <text>D-alanyl-D-alanine + H2O = 2 D-alanine</text>
        <dbReference type="Rhea" id="RHEA:20661"/>
        <dbReference type="ChEBI" id="CHEBI:15377"/>
        <dbReference type="ChEBI" id="CHEBI:57416"/>
        <dbReference type="ChEBI" id="CHEBI:57822"/>
        <dbReference type="EC" id="3.4.13.22"/>
    </reaction>
</comment>
<dbReference type="AlphaFoldDB" id="A0A1I7FZ73"/>
<feature type="chain" id="PRO_5010176781" description="D-alanyl-D-alanine dipeptidase" evidence="11">
    <location>
        <begin position="30"/>
        <end position="246"/>
    </location>
</feature>
<dbReference type="EMBL" id="FPBX01000003">
    <property type="protein sequence ID" value="SFU41524.1"/>
    <property type="molecule type" value="Genomic_DNA"/>
</dbReference>
<feature type="binding site" evidence="9">
    <location>
        <position position="147"/>
    </location>
    <ligand>
        <name>Zn(2+)</name>
        <dbReference type="ChEBI" id="CHEBI:29105"/>
        <note>catalytic</note>
    </ligand>
</feature>
<keyword evidence="5 9" id="KW-0862">Zinc</keyword>
<dbReference type="Proteomes" id="UP000183656">
    <property type="component" value="Unassembled WGS sequence"/>
</dbReference>
<evidence type="ECO:0000256" key="2">
    <source>
        <dbReference type="ARBA" id="ARBA00022670"/>
    </source>
</evidence>
<feature type="signal peptide" evidence="11">
    <location>
        <begin position="1"/>
        <end position="29"/>
    </location>
</feature>
<dbReference type="GO" id="GO:0008237">
    <property type="term" value="F:metallopeptidase activity"/>
    <property type="evidence" value="ECO:0007669"/>
    <property type="project" value="UniProtKB-KW"/>
</dbReference>
<dbReference type="Gene3D" id="3.30.1380.10">
    <property type="match status" value="1"/>
</dbReference>
<evidence type="ECO:0000256" key="5">
    <source>
        <dbReference type="ARBA" id="ARBA00022833"/>
    </source>
</evidence>
<comment type="function">
    <text evidence="9 10">Catalyzes hydrolysis of the D-alanyl-D-alanine dipeptide.</text>
</comment>
<dbReference type="STRING" id="343013.SAMN04489707_1003163"/>
<keyword evidence="2 9" id="KW-0645">Protease</keyword>
<proteinExistence type="inferred from homology"/>
<evidence type="ECO:0000256" key="6">
    <source>
        <dbReference type="ARBA" id="ARBA00022997"/>
    </source>
</evidence>
<keyword evidence="6 9" id="KW-0224">Dipeptidase</keyword>
<dbReference type="GO" id="GO:0006508">
    <property type="term" value="P:proteolysis"/>
    <property type="evidence" value="ECO:0007669"/>
    <property type="project" value="UniProtKB-KW"/>
</dbReference>
<gene>
    <name evidence="9" type="primary">ddpX</name>
    <name evidence="12" type="ORF">SAMN04489707_1003163</name>
</gene>
<dbReference type="GO" id="GO:0160237">
    <property type="term" value="F:D-Ala-D-Ala dipeptidase activity"/>
    <property type="evidence" value="ECO:0007669"/>
    <property type="project" value="UniProtKB-EC"/>
</dbReference>
<evidence type="ECO:0000256" key="10">
    <source>
        <dbReference type="PIRNR" id="PIRNR026671"/>
    </source>
</evidence>
<dbReference type="PIRSF" id="PIRSF026671">
    <property type="entry name" value="AA_dipeptidase"/>
    <property type="match status" value="1"/>
</dbReference>
<feature type="site" description="Transition state stabilizer" evidence="9">
    <location>
        <position position="102"/>
    </location>
</feature>
<evidence type="ECO:0000313" key="13">
    <source>
        <dbReference type="Proteomes" id="UP000183656"/>
    </source>
</evidence>
<dbReference type="InterPro" id="IPR000755">
    <property type="entry name" value="A_A_dipeptidase"/>
</dbReference>
<dbReference type="GO" id="GO:0071555">
    <property type="term" value="P:cell wall organization"/>
    <property type="evidence" value="ECO:0007669"/>
    <property type="project" value="UniProtKB-KW"/>
</dbReference>
<dbReference type="PANTHER" id="PTHR43126:SF1">
    <property type="entry name" value="D-ALANYL-D-ALANINE DIPEPTIDASE"/>
    <property type="match status" value="1"/>
</dbReference>
<dbReference type="GO" id="GO:0008270">
    <property type="term" value="F:zinc ion binding"/>
    <property type="evidence" value="ECO:0007669"/>
    <property type="project" value="UniProtKB-UniRule"/>
</dbReference>
<comment type="cofactor">
    <cofactor evidence="9">
        <name>Zn(2+)</name>
        <dbReference type="ChEBI" id="CHEBI:29105"/>
    </cofactor>
    <text evidence="9">Binds 1 zinc ion per subunit.</text>
</comment>
<dbReference type="PANTHER" id="PTHR43126">
    <property type="entry name" value="D-ALANYL-D-ALANINE DIPEPTIDASE"/>
    <property type="match status" value="1"/>
</dbReference>
<dbReference type="Pfam" id="PF01427">
    <property type="entry name" value="Peptidase_M15"/>
    <property type="match status" value="1"/>
</dbReference>
<accession>A0A1I7FZ73</accession>
<keyword evidence="7 9" id="KW-0482">Metalloprotease</keyword>
<organism evidence="12 13">
    <name type="scientific">Paenacidovorax caeni</name>
    <dbReference type="NCBI Taxonomy" id="343013"/>
    <lineage>
        <taxon>Bacteria</taxon>
        <taxon>Pseudomonadati</taxon>
        <taxon>Pseudomonadota</taxon>
        <taxon>Betaproteobacteria</taxon>
        <taxon>Burkholderiales</taxon>
        <taxon>Comamonadaceae</taxon>
        <taxon>Paenacidovorax</taxon>
    </lineage>
</organism>
<sequence length="246" mass="27642">MRNPPFVTRALPRAAAAMLALALAGCATRGVEAPDLVPLAAVAPGVQQDMRYHGADNFMGRPVAGYAAPTCWLSRPAAQALRSAQQELEPLGLRLKVFDCYRPQQAVDDFVRWGNDLADQRTKPSYYPCVPKEALFQRGYIAARSGHSRGSTVDLTLVVTDGLRARQVLFGPLADGAEVDMGTPFDLFDAHSHTEDADQSPDVQRNRRWLRALMERHGWRNLPEEWWHFTLRNEPYPDRYFDLPVR</sequence>
<evidence type="ECO:0000256" key="4">
    <source>
        <dbReference type="ARBA" id="ARBA00022801"/>
    </source>
</evidence>
<evidence type="ECO:0000256" key="8">
    <source>
        <dbReference type="ARBA" id="ARBA00023316"/>
    </source>
</evidence>
<name>A0A1I7FZ73_9BURK</name>
<evidence type="ECO:0000256" key="3">
    <source>
        <dbReference type="ARBA" id="ARBA00022723"/>
    </source>
</evidence>